<dbReference type="PROSITE" id="PS50853">
    <property type="entry name" value="FN3"/>
    <property type="match status" value="1"/>
</dbReference>
<reference evidence="4 5" key="1">
    <citation type="submission" date="2019-11" db="EMBL/GenBank/DDBJ databases">
        <title>Comparative genomics of hydrocarbon-degrading Desulfosarcina strains.</title>
        <authorList>
            <person name="Watanabe M."/>
            <person name="Kojima H."/>
            <person name="Fukui M."/>
        </authorList>
    </citation>
    <scope>NUCLEOTIDE SEQUENCE [LARGE SCALE GENOMIC DNA]</scope>
    <source>
        <strain evidence="4 5">PP31</strain>
    </source>
</reference>
<evidence type="ECO:0000313" key="4">
    <source>
        <dbReference type="EMBL" id="BBO78132.1"/>
    </source>
</evidence>
<dbReference type="InterPro" id="IPR036116">
    <property type="entry name" value="FN3_sf"/>
</dbReference>
<dbReference type="Pfam" id="PF18998">
    <property type="entry name" value="Flg_new_2"/>
    <property type="match status" value="3"/>
</dbReference>
<feature type="chain" id="PRO_5024323900" description="Fibronectin type-III domain-containing protein" evidence="2">
    <location>
        <begin position="32"/>
        <end position="741"/>
    </location>
</feature>
<dbReference type="Pfam" id="PF09136">
    <property type="entry name" value="Glucodextran_B"/>
    <property type="match status" value="1"/>
</dbReference>
<protein>
    <recommendedName>
        <fullName evidence="3">Fibronectin type-III domain-containing protein</fullName>
    </recommendedName>
</protein>
<feature type="domain" description="Fibronectin type-III" evidence="3">
    <location>
        <begin position="26"/>
        <end position="119"/>
    </location>
</feature>
<accession>A0A5K7Z7Y0</accession>
<dbReference type="SUPFAM" id="SSF49265">
    <property type="entry name" value="Fibronectin type III"/>
    <property type="match status" value="1"/>
</dbReference>
<sequence>MSKRSFNPLLNCVCILLTIGAILLSANSGFSADTYTVPQTAEVTISWDPNDPTPEGYRIFQRTEGESYEYSQPCWTGSDTQGTVYNLDWNTTYYFVVRAYEGDLESADSEEVSYQTPVSETTTYTITAAAGNNGSISPSGSVAVAEDADQTFTITPDSGYSIADVLVDGVSQGAIASYAFSQVAADHTITVEFTADTYWISASAGDHGDINPVGDTEVVQRGSQTFTITPDDGYSVASVVVDGVDQGLLTSYTFDSIDADHTITANFSANTYAITASAGENGSVSPAGTTSVEHGGSTTVTITPDSGYAIADVLVDSVSQGAIESYTFSNVTVDHSLQATFTADTISPINQAPVADAGPDQKVDEGQAVTLNGLNSTDADDGIAEFQWYQIQGGEVVLSRANQGQASFTAPDVDESGVSLVFELHVTDYSGETTVDTCIVNVTWVNEPPAANAGQAQTVNEGDVVTLSGTGSSDPDDGIVQYEWQQTQGPAVTLSGSLSEVASFTAPDIDSEGTSLVFQLTVTDDGGLKDTDSCLVSVAWVNTPPQADAGEDQQVGSGDDVTLNGTRSTDPDGDTDLSYRWRQTEGTPVELSDATAGQPGFVALEIEEEMQTLTFELTVTDSQGLQDLDTCQVVVTGSTEEEADTSAPVLTVTSPYRDSVTTSRFYISMSGSTSDDTGVTQVTWKNDRGGSGVANGTEHWTIYAIRLSYGTNVITLTATDAAGNATSVTRTVVYQSRWWWW</sequence>
<dbReference type="OrthoDB" id="8774234at2"/>
<dbReference type="InterPro" id="IPR003961">
    <property type="entry name" value="FN3_dom"/>
</dbReference>
<dbReference type="KEGG" id="dwd:DSCW_55490"/>
<dbReference type="PANTHER" id="PTHR46182:SF2">
    <property type="entry name" value="FI19480P1"/>
    <property type="match status" value="1"/>
</dbReference>
<dbReference type="GO" id="GO:0031410">
    <property type="term" value="C:cytoplasmic vesicle"/>
    <property type="evidence" value="ECO:0007669"/>
    <property type="project" value="TreeGrafter"/>
</dbReference>
<evidence type="ECO:0000313" key="5">
    <source>
        <dbReference type="Proteomes" id="UP000427769"/>
    </source>
</evidence>
<organism evidence="4 5">
    <name type="scientific">Desulfosarcina widdelii</name>
    <dbReference type="NCBI Taxonomy" id="947919"/>
    <lineage>
        <taxon>Bacteria</taxon>
        <taxon>Pseudomonadati</taxon>
        <taxon>Thermodesulfobacteriota</taxon>
        <taxon>Desulfobacteria</taxon>
        <taxon>Desulfobacterales</taxon>
        <taxon>Desulfosarcinaceae</taxon>
        <taxon>Desulfosarcina</taxon>
    </lineage>
</organism>
<dbReference type="InterPro" id="IPR029865">
    <property type="entry name" value="KIAA0319-like"/>
</dbReference>
<dbReference type="InterPro" id="IPR013783">
    <property type="entry name" value="Ig-like_fold"/>
</dbReference>
<dbReference type="Proteomes" id="UP000427769">
    <property type="component" value="Chromosome"/>
</dbReference>
<evidence type="ECO:0000256" key="1">
    <source>
        <dbReference type="SAM" id="MobiDB-lite"/>
    </source>
</evidence>
<feature type="region of interest" description="Disordered" evidence="1">
    <location>
        <begin position="545"/>
        <end position="578"/>
    </location>
</feature>
<dbReference type="EMBL" id="AP021875">
    <property type="protein sequence ID" value="BBO78132.1"/>
    <property type="molecule type" value="Genomic_DNA"/>
</dbReference>
<proteinExistence type="predicted"/>
<evidence type="ECO:0000256" key="2">
    <source>
        <dbReference type="SAM" id="SignalP"/>
    </source>
</evidence>
<keyword evidence="5" id="KW-1185">Reference proteome</keyword>
<keyword evidence="2" id="KW-0732">Signal</keyword>
<dbReference type="CDD" id="cd00063">
    <property type="entry name" value="FN3"/>
    <property type="match status" value="1"/>
</dbReference>
<dbReference type="Gene3D" id="2.60.40.10">
    <property type="entry name" value="Immunoglobulins"/>
    <property type="match status" value="5"/>
</dbReference>
<dbReference type="InterPro" id="IPR044060">
    <property type="entry name" value="Bacterial_rp_domain"/>
</dbReference>
<evidence type="ECO:0000259" key="3">
    <source>
        <dbReference type="PROSITE" id="PS50853"/>
    </source>
</evidence>
<dbReference type="Pfam" id="PF22352">
    <property type="entry name" value="K319L-like_PKD"/>
    <property type="match status" value="3"/>
</dbReference>
<name>A0A5K7Z7Y0_9BACT</name>
<dbReference type="AlphaFoldDB" id="A0A5K7Z7Y0"/>
<gene>
    <name evidence="4" type="ORF">DSCW_55490</name>
</gene>
<dbReference type="PANTHER" id="PTHR46182">
    <property type="entry name" value="FI19480P1"/>
    <property type="match status" value="1"/>
</dbReference>
<dbReference type="RefSeq" id="WP_155306796.1">
    <property type="nucleotide sequence ID" value="NZ_AP021875.1"/>
</dbReference>
<dbReference type="GO" id="GO:0016020">
    <property type="term" value="C:membrane"/>
    <property type="evidence" value="ECO:0007669"/>
    <property type="project" value="TreeGrafter"/>
</dbReference>
<feature type="signal peptide" evidence="2">
    <location>
        <begin position="1"/>
        <end position="31"/>
    </location>
</feature>